<keyword evidence="5 6" id="KW-0472">Membrane</keyword>
<evidence type="ECO:0000313" key="8">
    <source>
        <dbReference type="Proteomes" id="UP000346198"/>
    </source>
</evidence>
<feature type="transmembrane region" description="Helical" evidence="6">
    <location>
        <begin position="32"/>
        <end position="53"/>
    </location>
</feature>
<dbReference type="AlphaFoldDB" id="A0A6C2UHB6"/>
<evidence type="ECO:0000256" key="5">
    <source>
        <dbReference type="ARBA" id="ARBA00023136"/>
    </source>
</evidence>
<gene>
    <name evidence="7" type="ORF">SCARR_00950</name>
</gene>
<evidence type="ECO:0000313" key="7">
    <source>
        <dbReference type="EMBL" id="VGO18897.1"/>
    </source>
</evidence>
<reference evidence="7 8" key="1">
    <citation type="submission" date="2019-04" db="EMBL/GenBank/DDBJ databases">
        <authorList>
            <person name="Van Vliet M D."/>
        </authorList>
    </citation>
    <scope>NUCLEOTIDE SEQUENCE [LARGE SCALE GENOMIC DNA]</scope>
    <source>
        <strain evidence="7 8">F21</strain>
    </source>
</reference>
<evidence type="ECO:0000256" key="4">
    <source>
        <dbReference type="ARBA" id="ARBA00022989"/>
    </source>
</evidence>
<evidence type="ECO:0000256" key="1">
    <source>
        <dbReference type="ARBA" id="ARBA00004370"/>
    </source>
</evidence>
<dbReference type="RefSeq" id="WP_136060343.1">
    <property type="nucleotide sequence ID" value="NZ_CAAHFH010000001.1"/>
</dbReference>
<comment type="subcellular location">
    <subcellularLocation>
        <location evidence="1">Membrane</location>
    </subcellularLocation>
</comment>
<evidence type="ECO:0000256" key="3">
    <source>
        <dbReference type="ARBA" id="ARBA00022692"/>
    </source>
</evidence>
<dbReference type="GO" id="GO:0016020">
    <property type="term" value="C:membrane"/>
    <property type="evidence" value="ECO:0007669"/>
    <property type="project" value="UniProtKB-SubCell"/>
</dbReference>
<keyword evidence="4 6" id="KW-1133">Transmembrane helix</keyword>
<evidence type="ECO:0000256" key="6">
    <source>
        <dbReference type="SAM" id="Phobius"/>
    </source>
</evidence>
<dbReference type="InterPro" id="IPR000612">
    <property type="entry name" value="PMP3"/>
</dbReference>
<name>A0A6C2UHB6_9BACT</name>
<comment type="similarity">
    <text evidence="2">Belongs to the UPF0057 (PMP3) family.</text>
</comment>
<accession>A0A6C2UHB6</accession>
<proteinExistence type="inferred from homology"/>
<protein>
    <submittedName>
        <fullName evidence="7">Uncharacterized protein</fullName>
    </submittedName>
</protein>
<keyword evidence="3 6" id="KW-0812">Transmembrane</keyword>
<sequence length="58" mass="6603">MSIKNNKLVMVLLAIFISPLAAYFQVGITLHFWVTLALYFLALGWIYALWLVLTDQSA</sequence>
<organism evidence="7 8">
    <name type="scientific">Pontiella sulfatireligans</name>
    <dbReference type="NCBI Taxonomy" id="2750658"/>
    <lineage>
        <taxon>Bacteria</taxon>
        <taxon>Pseudomonadati</taxon>
        <taxon>Kiritimatiellota</taxon>
        <taxon>Kiritimatiellia</taxon>
        <taxon>Kiritimatiellales</taxon>
        <taxon>Pontiellaceae</taxon>
        <taxon>Pontiella</taxon>
    </lineage>
</organism>
<keyword evidence="8" id="KW-1185">Reference proteome</keyword>
<dbReference type="EMBL" id="CAAHFH010000001">
    <property type="protein sequence ID" value="VGO18897.1"/>
    <property type="molecule type" value="Genomic_DNA"/>
</dbReference>
<evidence type="ECO:0000256" key="2">
    <source>
        <dbReference type="ARBA" id="ARBA00009530"/>
    </source>
</evidence>
<dbReference type="Proteomes" id="UP000346198">
    <property type="component" value="Unassembled WGS sequence"/>
</dbReference>
<dbReference type="Pfam" id="PF01679">
    <property type="entry name" value="Pmp3"/>
    <property type="match status" value="1"/>
</dbReference>